<reference evidence="3" key="1">
    <citation type="submission" date="2020-12" db="EMBL/GenBank/DDBJ databases">
        <authorList>
            <person name="Iha C."/>
        </authorList>
    </citation>
    <scope>NUCLEOTIDE SEQUENCE</scope>
</reference>
<organism evidence="3 4">
    <name type="scientific">Ostreobium quekettii</name>
    <dbReference type="NCBI Taxonomy" id="121088"/>
    <lineage>
        <taxon>Eukaryota</taxon>
        <taxon>Viridiplantae</taxon>
        <taxon>Chlorophyta</taxon>
        <taxon>core chlorophytes</taxon>
        <taxon>Ulvophyceae</taxon>
        <taxon>TCBD clade</taxon>
        <taxon>Bryopsidales</taxon>
        <taxon>Ostreobineae</taxon>
        <taxon>Ostreobiaceae</taxon>
        <taxon>Ostreobium</taxon>
    </lineage>
</organism>
<evidence type="ECO:0008006" key="5">
    <source>
        <dbReference type="Google" id="ProtNLM"/>
    </source>
</evidence>
<dbReference type="CDD" id="cd14688">
    <property type="entry name" value="bZIP_YAP"/>
    <property type="match status" value="1"/>
</dbReference>
<name>A0A8S1JG36_9CHLO</name>
<evidence type="ECO:0000313" key="4">
    <source>
        <dbReference type="Proteomes" id="UP000708148"/>
    </source>
</evidence>
<dbReference type="AlphaFoldDB" id="A0A8S1JG36"/>
<feature type="compositionally biased region" description="Low complexity" evidence="2">
    <location>
        <begin position="638"/>
        <end position="648"/>
    </location>
</feature>
<evidence type="ECO:0000256" key="2">
    <source>
        <dbReference type="SAM" id="MobiDB-lite"/>
    </source>
</evidence>
<accession>A0A8S1JG36</accession>
<feature type="region of interest" description="Disordered" evidence="2">
    <location>
        <begin position="638"/>
        <end position="659"/>
    </location>
</feature>
<evidence type="ECO:0000256" key="1">
    <source>
        <dbReference type="SAM" id="Coils"/>
    </source>
</evidence>
<comment type="caution">
    <text evidence="3">The sequence shown here is derived from an EMBL/GenBank/DDBJ whole genome shotgun (WGS) entry which is preliminary data.</text>
</comment>
<keyword evidence="4" id="KW-1185">Reference proteome</keyword>
<evidence type="ECO:0000313" key="3">
    <source>
        <dbReference type="EMBL" id="CAD7702987.1"/>
    </source>
</evidence>
<gene>
    <name evidence="3" type="ORF">OSTQU699_LOCUS8344</name>
</gene>
<feature type="region of interest" description="Disordered" evidence="2">
    <location>
        <begin position="265"/>
        <end position="284"/>
    </location>
</feature>
<feature type="region of interest" description="Disordered" evidence="2">
    <location>
        <begin position="36"/>
        <end position="94"/>
    </location>
</feature>
<dbReference type="Proteomes" id="UP000708148">
    <property type="component" value="Unassembled WGS sequence"/>
</dbReference>
<keyword evidence="1" id="KW-0175">Coiled coil</keyword>
<protein>
    <recommendedName>
        <fullName evidence="5">BZIP domain-containing protein</fullName>
    </recommendedName>
</protein>
<feature type="compositionally biased region" description="Acidic residues" evidence="2">
    <location>
        <begin position="39"/>
        <end position="48"/>
    </location>
</feature>
<proteinExistence type="predicted"/>
<feature type="coiled-coil region" evidence="1">
    <location>
        <begin position="534"/>
        <end position="561"/>
    </location>
</feature>
<feature type="compositionally biased region" description="Basic and acidic residues" evidence="2">
    <location>
        <begin position="73"/>
        <end position="82"/>
    </location>
</feature>
<dbReference type="EMBL" id="CAJHUC010002019">
    <property type="protein sequence ID" value="CAD7702987.1"/>
    <property type="molecule type" value="Genomic_DNA"/>
</dbReference>
<sequence length="659" mass="70773">MKRHALTGWTLAICRKDEGSIDVDVFLCTPRARSAIQEDGSDGGAEPELDVKGPLVDFDDTKPSSTRAGNVKAEGEDGEKEKRTRRRRTPHQQHLNKLCQRRYRERQKNKMIEMEGIVKKLDEKSALLAQAQIENDGLRGMNQRLQLLVREQQELLTTLNGTGVSQVAGEDMGFPLQQIPEPSTSFHSGGDELIYGGGPQKRGPEPAILEERASWTPNQNDPIIRATPAAPSGQVQLLPTARSALSGDLWPLGAGVAGSILRSKSTGLSSSAGDPKRIKRLKTGEPPLAWPSEYVEESVSAAMFNPPITTGHKSDDDEAPFGGSLRDFKRARMRLFSSNSYGPVKPVGSESPPVLLVGADQPSMQQSTNMGAVSLPIQSTNVGAMSLPMQSVQPGFAGVGPQSPTMGGQIAAEGAPVDVPDWLISAPGDASAAVRDMAAQVQDLRNVLEANGIFMGGVHAGDELVGTLVAMLSRTAEHAVRVIKSRVPRGAIFGGGSAPELRTDLAPEERVGWEKCVTILNLDATQRGAVLGLRAEHLQRLQRIYEERARLNEEARSLKRASDSQQGYAPDSLSFVWDRLKQNLRQEHQVVIDGLRVLLFRILGPVQAALLVVEAHPGDVELMKLSAAILSLGGGGSCQRSSSSGSLGAANRERSALDG</sequence>